<protein>
    <submittedName>
        <fullName evidence="2">Uncharacterized protein</fullName>
    </submittedName>
</protein>
<gene>
    <name evidence="2" type="ORF">CEPIT_LOCUS16865</name>
    <name evidence="3" type="ORF">CEPIT_LOCUS37950</name>
</gene>
<accession>A0AAV0DLM5</accession>
<dbReference type="PANTHER" id="PTHR34539">
    <property type="entry name" value="T6J4.11 PROTEIN"/>
    <property type="match status" value="1"/>
</dbReference>
<comment type="caution">
    <text evidence="2">The sequence shown here is derived from an EMBL/GenBank/DDBJ whole genome shotgun (WGS) entry which is preliminary data.</text>
</comment>
<sequence length="187" mass="20606">MEEVICNKRVRDDSDEFSDGSPDVKKLRGDLLDDLDEVNLWTEGGDLESFMKSFEEEISPSPSKAVEIIDLTSDSGDSLPDLGYLLGASDDELGLPPAGTSLAGEQEPEKSELIWVSSDPVELKYDSWGMDGQIPSYDSFEFGLSDPVNFSTVNDGEYEALEGLFDHSDLSLGWGDNLWRPETMPLV</sequence>
<evidence type="ECO:0000313" key="4">
    <source>
        <dbReference type="Proteomes" id="UP001152523"/>
    </source>
</evidence>
<feature type="region of interest" description="Disordered" evidence="1">
    <location>
        <begin position="1"/>
        <end position="22"/>
    </location>
</feature>
<organism evidence="2 4">
    <name type="scientific">Cuscuta epithymum</name>
    <dbReference type="NCBI Taxonomy" id="186058"/>
    <lineage>
        <taxon>Eukaryota</taxon>
        <taxon>Viridiplantae</taxon>
        <taxon>Streptophyta</taxon>
        <taxon>Embryophyta</taxon>
        <taxon>Tracheophyta</taxon>
        <taxon>Spermatophyta</taxon>
        <taxon>Magnoliopsida</taxon>
        <taxon>eudicotyledons</taxon>
        <taxon>Gunneridae</taxon>
        <taxon>Pentapetalae</taxon>
        <taxon>asterids</taxon>
        <taxon>lamiids</taxon>
        <taxon>Solanales</taxon>
        <taxon>Convolvulaceae</taxon>
        <taxon>Cuscuteae</taxon>
        <taxon>Cuscuta</taxon>
        <taxon>Cuscuta subgen. Cuscuta</taxon>
    </lineage>
</organism>
<keyword evidence="4" id="KW-1185">Reference proteome</keyword>
<dbReference type="AlphaFoldDB" id="A0AAV0DLM5"/>
<proteinExistence type="predicted"/>
<evidence type="ECO:0000313" key="3">
    <source>
        <dbReference type="EMBL" id="CAH9139922.1"/>
    </source>
</evidence>
<dbReference type="EMBL" id="CAMAPF010000128">
    <property type="protein sequence ID" value="CAH9104680.1"/>
    <property type="molecule type" value="Genomic_DNA"/>
</dbReference>
<dbReference type="Proteomes" id="UP001152523">
    <property type="component" value="Unassembled WGS sequence"/>
</dbReference>
<reference evidence="2" key="1">
    <citation type="submission" date="2022-07" db="EMBL/GenBank/DDBJ databases">
        <authorList>
            <person name="Macas J."/>
            <person name="Novak P."/>
            <person name="Neumann P."/>
        </authorList>
    </citation>
    <scope>NUCLEOTIDE SEQUENCE</scope>
</reference>
<feature type="compositionally biased region" description="Basic and acidic residues" evidence="1">
    <location>
        <begin position="1"/>
        <end position="12"/>
    </location>
</feature>
<evidence type="ECO:0000256" key="1">
    <source>
        <dbReference type="SAM" id="MobiDB-lite"/>
    </source>
</evidence>
<name>A0AAV0DLM5_9ASTE</name>
<evidence type="ECO:0000313" key="2">
    <source>
        <dbReference type="EMBL" id="CAH9104680.1"/>
    </source>
</evidence>
<dbReference type="EMBL" id="CAMAPF010001020">
    <property type="protein sequence ID" value="CAH9139922.1"/>
    <property type="molecule type" value="Genomic_DNA"/>
</dbReference>
<dbReference type="PANTHER" id="PTHR34539:SF19">
    <property type="entry name" value="T6J4.11 PROTEIN"/>
    <property type="match status" value="1"/>
</dbReference>